<feature type="chain" id="PRO_5003617265" evidence="5">
    <location>
        <begin position="20"/>
        <end position="262"/>
    </location>
</feature>
<dbReference type="GO" id="GO:0009055">
    <property type="term" value="F:electron transfer activity"/>
    <property type="evidence" value="ECO:0007669"/>
    <property type="project" value="InterPro"/>
</dbReference>
<feature type="domain" description="Cytochrome c" evidence="6">
    <location>
        <begin position="40"/>
        <end position="137"/>
    </location>
</feature>
<dbReference type="Pfam" id="PF21342">
    <property type="entry name" value="SoxA-TsdA_cyt-c"/>
    <property type="match status" value="1"/>
</dbReference>
<evidence type="ECO:0000256" key="1">
    <source>
        <dbReference type="ARBA" id="ARBA00022617"/>
    </source>
</evidence>
<dbReference type="InterPro" id="IPR009056">
    <property type="entry name" value="Cyt_c-like_dom"/>
</dbReference>
<dbReference type="PANTHER" id="PTHR35008">
    <property type="entry name" value="BLL4482 PROTEIN-RELATED"/>
    <property type="match status" value="1"/>
</dbReference>
<evidence type="ECO:0000256" key="5">
    <source>
        <dbReference type="SAM" id="SignalP"/>
    </source>
</evidence>
<reference evidence="7 8" key="2">
    <citation type="submission" date="2011-11" db="EMBL/GenBank/DDBJ databases">
        <authorList>
            <consortium name="US DOE Joint Genome Institute"/>
            <person name="Lucas S."/>
            <person name="Han J."/>
            <person name="Lapidus A."/>
            <person name="Cheng J.-F."/>
            <person name="Goodwin L."/>
            <person name="Pitluck S."/>
            <person name="Peters L."/>
            <person name="Ovchinnikova G."/>
            <person name="Zhang X."/>
            <person name="Detter J.C."/>
            <person name="Han C."/>
            <person name="Tapia R."/>
            <person name="Land M."/>
            <person name="Hauser L."/>
            <person name="Kyrpides N."/>
            <person name="Ivanova N."/>
            <person name="Pagani I."/>
            <person name="Vogl K."/>
            <person name="Liu Z."/>
            <person name="Overmann J."/>
            <person name="Frigaard N.-U."/>
            <person name="Bryant D."/>
            <person name="Woyke T."/>
        </authorList>
    </citation>
    <scope>NUCLEOTIDE SEQUENCE [LARGE SCALE GENOMIC DNA]</scope>
    <source>
        <strain evidence="7 8">970</strain>
    </source>
</reference>
<dbReference type="PROSITE" id="PS51007">
    <property type="entry name" value="CYTC"/>
    <property type="match status" value="2"/>
</dbReference>
<dbReference type="EMBL" id="JH603169">
    <property type="protein sequence ID" value="EIC21803.1"/>
    <property type="molecule type" value="Genomic_DNA"/>
</dbReference>
<keyword evidence="5" id="KW-0732">Signal</keyword>
<dbReference type="Pfam" id="PF00034">
    <property type="entry name" value="Cytochrom_C"/>
    <property type="match status" value="1"/>
</dbReference>
<organism evidence="7 8">
    <name type="scientific">Thiorhodovibrio frisius</name>
    <dbReference type="NCBI Taxonomy" id="631362"/>
    <lineage>
        <taxon>Bacteria</taxon>
        <taxon>Pseudomonadati</taxon>
        <taxon>Pseudomonadota</taxon>
        <taxon>Gammaproteobacteria</taxon>
        <taxon>Chromatiales</taxon>
        <taxon>Chromatiaceae</taxon>
        <taxon>Thiorhodovibrio</taxon>
    </lineage>
</organism>
<sequence length="262" mass="29025">MVRLVSFLLLMMLTGAARAQASEFHVPPSVYDIPEGHDGRLIELGRKVFSDTQSYASRYVGNGLNCSNCHLNEGRKPYSAPLWGAYGRYPQYRNKNKRVVSFGERIQDCFRYSMNGQAPTLDSQEVKAITAYAHWLSYEVPIGVTLAGAGFVSVEPVQAPSAARGELVFQQQCVICHGVDGLGRKRADGMYQFPPLWGADSFNRGAGMQRVPTCAAFVKANMPLGKGFSLSDTQAFDVCEFMHQQGRPRDPRDSFWSNFFGG</sequence>
<protein>
    <submittedName>
        <fullName evidence="7">Cytochrome c</fullName>
    </submittedName>
</protein>
<feature type="domain" description="Cytochrome c" evidence="6">
    <location>
        <begin position="160"/>
        <end position="246"/>
    </location>
</feature>
<accession>H8Z395</accession>
<reference evidence="8" key="1">
    <citation type="submission" date="2011-06" db="EMBL/GenBank/DDBJ databases">
        <authorList>
            <consortium name="US DOE Joint Genome Institute (JGI-PGF)"/>
            <person name="Lucas S."/>
            <person name="Han J."/>
            <person name="Lapidus A."/>
            <person name="Cheng J.-F."/>
            <person name="Goodwin L."/>
            <person name="Pitluck S."/>
            <person name="Peters L."/>
            <person name="Land M.L."/>
            <person name="Hauser L."/>
            <person name="Vogl K."/>
            <person name="Liu Z."/>
            <person name="Overmann J."/>
            <person name="Frigaard N.-U."/>
            <person name="Bryant D.A."/>
            <person name="Woyke T.J."/>
        </authorList>
    </citation>
    <scope>NUCLEOTIDE SEQUENCE [LARGE SCALE GENOMIC DNA]</scope>
    <source>
        <strain evidence="8">970</strain>
    </source>
</reference>
<evidence type="ECO:0000313" key="8">
    <source>
        <dbReference type="Proteomes" id="UP000002964"/>
    </source>
</evidence>
<dbReference type="eggNOG" id="COG3258">
    <property type="taxonomic scope" value="Bacteria"/>
</dbReference>
<dbReference type="OrthoDB" id="9779283at2"/>
<evidence type="ECO:0000313" key="7">
    <source>
        <dbReference type="EMBL" id="EIC21803.1"/>
    </source>
</evidence>
<name>H8Z395_9GAMM</name>
<dbReference type="HOGENOM" id="CLU_058582_2_0_6"/>
<evidence type="ECO:0000259" key="6">
    <source>
        <dbReference type="PROSITE" id="PS51007"/>
    </source>
</evidence>
<keyword evidence="2 4" id="KW-0479">Metal-binding</keyword>
<keyword evidence="8" id="KW-1185">Reference proteome</keyword>
<dbReference type="SUPFAM" id="SSF46626">
    <property type="entry name" value="Cytochrome c"/>
    <property type="match status" value="2"/>
</dbReference>
<keyword evidence="1 4" id="KW-0349">Heme</keyword>
<dbReference type="RefSeq" id="WP_009148387.1">
    <property type="nucleotide sequence ID" value="NZ_CP121471.1"/>
</dbReference>
<gene>
    <name evidence="7" type="ORF">Thi970DRAFT_02036</name>
</gene>
<dbReference type="GO" id="GO:0020037">
    <property type="term" value="F:heme binding"/>
    <property type="evidence" value="ECO:0007669"/>
    <property type="project" value="InterPro"/>
</dbReference>
<dbReference type="Proteomes" id="UP000002964">
    <property type="component" value="Unassembled WGS sequence"/>
</dbReference>
<feature type="signal peptide" evidence="5">
    <location>
        <begin position="1"/>
        <end position="19"/>
    </location>
</feature>
<keyword evidence="3 4" id="KW-0408">Iron</keyword>
<dbReference type="InterPro" id="IPR051459">
    <property type="entry name" value="Cytochrome_c-type_DH"/>
</dbReference>
<evidence type="ECO:0000256" key="2">
    <source>
        <dbReference type="ARBA" id="ARBA00022723"/>
    </source>
</evidence>
<dbReference type="Gene3D" id="1.10.760.10">
    <property type="entry name" value="Cytochrome c-like domain"/>
    <property type="match status" value="2"/>
</dbReference>
<dbReference type="PANTHER" id="PTHR35008:SF9">
    <property type="entry name" value="CYTOCHROME C DOMAIN-CONTAINING PROTEIN"/>
    <property type="match status" value="1"/>
</dbReference>
<proteinExistence type="predicted"/>
<evidence type="ECO:0000256" key="3">
    <source>
        <dbReference type="ARBA" id="ARBA00023004"/>
    </source>
</evidence>
<dbReference type="STRING" id="631362.Thi970DRAFT_02036"/>
<dbReference type="InterPro" id="IPR036909">
    <property type="entry name" value="Cyt_c-like_dom_sf"/>
</dbReference>
<dbReference type="GO" id="GO:0046872">
    <property type="term" value="F:metal ion binding"/>
    <property type="evidence" value="ECO:0007669"/>
    <property type="project" value="UniProtKB-KW"/>
</dbReference>
<dbReference type="AlphaFoldDB" id="H8Z395"/>
<evidence type="ECO:0000256" key="4">
    <source>
        <dbReference type="PROSITE-ProRule" id="PRU00433"/>
    </source>
</evidence>